<feature type="domain" description="Glycosyltransferase family 28 N-terminal" evidence="1">
    <location>
        <begin position="5"/>
        <end position="133"/>
    </location>
</feature>
<comment type="caution">
    <text evidence="3">The sequence shown here is derived from an EMBL/GenBank/DDBJ whole genome shotgun (WGS) entry which is preliminary data.</text>
</comment>
<evidence type="ECO:0000313" key="4">
    <source>
        <dbReference type="Proteomes" id="UP000627369"/>
    </source>
</evidence>
<dbReference type="GO" id="GO:0016758">
    <property type="term" value="F:hexosyltransferase activity"/>
    <property type="evidence" value="ECO:0007669"/>
    <property type="project" value="InterPro"/>
</dbReference>
<evidence type="ECO:0000259" key="1">
    <source>
        <dbReference type="Pfam" id="PF03033"/>
    </source>
</evidence>
<keyword evidence="3" id="KW-0808">Transferase</keyword>
<accession>A0A919FWW2</accession>
<evidence type="ECO:0000259" key="2">
    <source>
        <dbReference type="Pfam" id="PF06722"/>
    </source>
</evidence>
<dbReference type="InterPro" id="IPR050426">
    <property type="entry name" value="Glycosyltransferase_28"/>
</dbReference>
<dbReference type="InterPro" id="IPR004276">
    <property type="entry name" value="GlycoTrans_28_N"/>
</dbReference>
<dbReference type="InterPro" id="IPR002213">
    <property type="entry name" value="UDP_glucos_trans"/>
</dbReference>
<reference evidence="3" key="2">
    <citation type="submission" date="2020-09" db="EMBL/GenBank/DDBJ databases">
        <authorList>
            <person name="Sun Q."/>
            <person name="Zhou Y."/>
        </authorList>
    </citation>
    <scope>NUCLEOTIDE SEQUENCE</scope>
    <source>
        <strain evidence="3">CGMCC 4.7398</strain>
    </source>
</reference>
<feature type="domain" description="Erythromycin biosynthesis protein CIII-like C-terminal" evidence="2">
    <location>
        <begin position="315"/>
        <end position="394"/>
    </location>
</feature>
<dbReference type="GO" id="GO:0008194">
    <property type="term" value="F:UDP-glycosyltransferase activity"/>
    <property type="evidence" value="ECO:0007669"/>
    <property type="project" value="InterPro"/>
</dbReference>
<dbReference type="Gene3D" id="3.40.50.2000">
    <property type="entry name" value="Glycogen Phosphorylase B"/>
    <property type="match status" value="2"/>
</dbReference>
<dbReference type="RefSeq" id="WP_189669557.1">
    <property type="nucleotide sequence ID" value="NZ_BNAS01000003.1"/>
</dbReference>
<dbReference type="GO" id="GO:0005975">
    <property type="term" value="P:carbohydrate metabolic process"/>
    <property type="evidence" value="ECO:0007669"/>
    <property type="project" value="InterPro"/>
</dbReference>
<dbReference type="Proteomes" id="UP000627369">
    <property type="component" value="Unassembled WGS sequence"/>
</dbReference>
<dbReference type="EMBL" id="BNAS01000003">
    <property type="protein sequence ID" value="GHH73384.1"/>
    <property type="molecule type" value="Genomic_DNA"/>
</dbReference>
<dbReference type="GO" id="GO:0033072">
    <property type="term" value="P:vancomycin biosynthetic process"/>
    <property type="evidence" value="ECO:0007669"/>
    <property type="project" value="UniProtKB-ARBA"/>
</dbReference>
<dbReference type="PANTHER" id="PTHR48050">
    <property type="entry name" value="STEROL 3-BETA-GLUCOSYLTRANSFERASE"/>
    <property type="match status" value="1"/>
</dbReference>
<protein>
    <submittedName>
        <fullName evidence="3">Glycosyl transferase family 1</fullName>
    </submittedName>
</protein>
<dbReference type="PANTHER" id="PTHR48050:SF13">
    <property type="entry name" value="STEROL 3-BETA-GLUCOSYLTRANSFERASE UGT80A2"/>
    <property type="match status" value="1"/>
</dbReference>
<name>A0A919FWW2_9MICO</name>
<keyword evidence="4" id="KW-1185">Reference proteome</keyword>
<sequence>MKALIMSLGTRGDVQPFVALGRALGAAGHEAVLCAPHRFAELAAGNGVTFAGVDDGPLRQLDSPAEAGEAFAGGVRTRLRQIREMPSMFDEVLADSWQVAGHGAGAGADVVVHNGQILAGQHVAEALGIPAVLGLPLPMYVPTREYPWPGQSLPFGLPGWLNRATFGGMRLPTAMFGRVIDRWRRDTLGLSPRPGRHDPAVRPDGGPATVLHAHSPSVLPQPADWPAGAEVTGYWFLPPEPRLPADVERFLADGPAPLFAGFGSMSGLAPQSSTRAVVEAAALTGNRLVMATAWGGLDAETADAAAAERGVELLVVGDVDYQALFPRMAAIVHHGGAGTTGTAFAAGRPQVVCPFVADQPFWGRVTHARGVAPEPLPQRKLAGPALATRIAEACAPAAVAAAAELGERVARERGLDRAVTLIERTAEAHR</sequence>
<proteinExistence type="predicted"/>
<dbReference type="SUPFAM" id="SSF53756">
    <property type="entry name" value="UDP-Glycosyltransferase/glycogen phosphorylase"/>
    <property type="match status" value="1"/>
</dbReference>
<gene>
    <name evidence="3" type="ORF">GCM10017772_24660</name>
</gene>
<dbReference type="Pfam" id="PF03033">
    <property type="entry name" value="Glyco_transf_28"/>
    <property type="match status" value="1"/>
</dbReference>
<dbReference type="Pfam" id="PF06722">
    <property type="entry name" value="EryCIII-like_C"/>
    <property type="match status" value="1"/>
</dbReference>
<evidence type="ECO:0000313" key="3">
    <source>
        <dbReference type="EMBL" id="GHH73384.1"/>
    </source>
</evidence>
<dbReference type="InterPro" id="IPR010610">
    <property type="entry name" value="EryCIII-like_C"/>
</dbReference>
<reference evidence="3" key="1">
    <citation type="journal article" date="2014" name="Int. J. Syst. Evol. Microbiol.">
        <title>Complete genome sequence of Corynebacterium casei LMG S-19264T (=DSM 44701T), isolated from a smear-ripened cheese.</title>
        <authorList>
            <consortium name="US DOE Joint Genome Institute (JGI-PGF)"/>
            <person name="Walter F."/>
            <person name="Albersmeier A."/>
            <person name="Kalinowski J."/>
            <person name="Ruckert C."/>
        </authorList>
    </citation>
    <scope>NUCLEOTIDE SEQUENCE</scope>
    <source>
        <strain evidence="3">CGMCC 4.7398</strain>
    </source>
</reference>
<dbReference type="FunFam" id="3.40.50.2000:FF:000009">
    <property type="entry name" value="Sterol 3-beta-glucosyltransferase UGT80A2"/>
    <property type="match status" value="1"/>
</dbReference>
<dbReference type="CDD" id="cd03784">
    <property type="entry name" value="GT1_Gtf-like"/>
    <property type="match status" value="1"/>
</dbReference>
<dbReference type="AlphaFoldDB" id="A0A919FWW2"/>
<organism evidence="3 4">
    <name type="scientific">Promicromonospora soli</name>
    <dbReference type="NCBI Taxonomy" id="2035533"/>
    <lineage>
        <taxon>Bacteria</taxon>
        <taxon>Bacillati</taxon>
        <taxon>Actinomycetota</taxon>
        <taxon>Actinomycetes</taxon>
        <taxon>Micrococcales</taxon>
        <taxon>Promicromonosporaceae</taxon>
        <taxon>Promicromonospora</taxon>
    </lineage>
</organism>